<comment type="caution">
    <text evidence="3">The sequence shown here is derived from an EMBL/GenBank/DDBJ whole genome shotgun (WGS) entry which is preliminary data.</text>
</comment>
<protein>
    <submittedName>
        <fullName evidence="3">PhzF family phenazine biosynthesis protein</fullName>
    </submittedName>
</protein>
<dbReference type="PANTHER" id="PTHR13774:SF39">
    <property type="entry name" value="BIOSYNTHESIS PROTEIN, PUTATIVE-RELATED"/>
    <property type="match status" value="1"/>
</dbReference>
<evidence type="ECO:0000256" key="1">
    <source>
        <dbReference type="ARBA" id="ARBA00008270"/>
    </source>
</evidence>
<dbReference type="PIRSF" id="PIRSF016184">
    <property type="entry name" value="PhzC_PhzF"/>
    <property type="match status" value="1"/>
</dbReference>
<dbReference type="Gene3D" id="3.10.310.10">
    <property type="entry name" value="Diaminopimelate Epimerase, Chain A, domain 1"/>
    <property type="match status" value="2"/>
</dbReference>
<evidence type="ECO:0000256" key="2">
    <source>
        <dbReference type="ARBA" id="ARBA00023235"/>
    </source>
</evidence>
<proteinExistence type="inferred from homology"/>
<organism evidence="3 4">
    <name type="scientific">Hydrogenophaga luteola</name>
    <dbReference type="NCBI Taxonomy" id="1591122"/>
    <lineage>
        <taxon>Bacteria</taxon>
        <taxon>Pseudomonadati</taxon>
        <taxon>Pseudomonadota</taxon>
        <taxon>Betaproteobacteria</taxon>
        <taxon>Burkholderiales</taxon>
        <taxon>Comamonadaceae</taxon>
        <taxon>Hydrogenophaga</taxon>
    </lineage>
</organism>
<accession>A0ABV7WD80</accession>
<dbReference type="SUPFAM" id="SSF54506">
    <property type="entry name" value="Diaminopimelate epimerase-like"/>
    <property type="match status" value="1"/>
</dbReference>
<dbReference type="InterPro" id="IPR003719">
    <property type="entry name" value="Phenazine_PhzF-like"/>
</dbReference>
<comment type="similarity">
    <text evidence="1">Belongs to the PhzF family.</text>
</comment>
<dbReference type="RefSeq" id="WP_382179168.1">
    <property type="nucleotide sequence ID" value="NZ_JBHRXX010000010.1"/>
</dbReference>
<keyword evidence="4" id="KW-1185">Reference proteome</keyword>
<reference evidence="4" key="1">
    <citation type="journal article" date="2019" name="Int. J. Syst. Evol. Microbiol.">
        <title>The Global Catalogue of Microorganisms (GCM) 10K type strain sequencing project: providing services to taxonomists for standard genome sequencing and annotation.</title>
        <authorList>
            <consortium name="The Broad Institute Genomics Platform"/>
            <consortium name="The Broad Institute Genome Sequencing Center for Infectious Disease"/>
            <person name="Wu L."/>
            <person name="Ma J."/>
        </authorList>
    </citation>
    <scope>NUCLEOTIDE SEQUENCE [LARGE SCALE GENOMIC DNA]</scope>
    <source>
        <strain evidence="4">KCTC 42501</strain>
    </source>
</reference>
<dbReference type="Pfam" id="PF02567">
    <property type="entry name" value="PhzC-PhzF"/>
    <property type="match status" value="1"/>
</dbReference>
<dbReference type="NCBIfam" id="TIGR00654">
    <property type="entry name" value="PhzF_family"/>
    <property type="match status" value="1"/>
</dbReference>
<evidence type="ECO:0000313" key="3">
    <source>
        <dbReference type="EMBL" id="MFC3686383.1"/>
    </source>
</evidence>
<keyword evidence="2" id="KW-0413">Isomerase</keyword>
<dbReference type="Proteomes" id="UP001595729">
    <property type="component" value="Unassembled WGS sequence"/>
</dbReference>
<sequence>MQVAVHIVNAFPDAPGGGNPAGVVLDADALTAAQKLSIARQVGLSETAFVSASQMASVRLEFFTPTRQIAHCGHATIATFSLLRQQGVLGEGRFSKETVDGPRDILLDGDMAFMEQTAPTYTRVDPASELGARIASSLGLLPAQGTGGVAPHVVSTGNAFLLVALPDARALANLTPRQDLVQAISDELDLIGFYAFTTETQRPGRHAGARMFAPRFGIPEEAGTGMAAGPLACLLHDVLGVPDRVLLIEQGWLMHPPSPSLIRVVLEHEQGRITRLMAGGTGRISRSMVLEV</sequence>
<name>A0ABV7WD80_9BURK</name>
<gene>
    <name evidence="3" type="ORF">ACFOPI_22520</name>
</gene>
<dbReference type="EMBL" id="JBHRXX010000010">
    <property type="protein sequence ID" value="MFC3686383.1"/>
    <property type="molecule type" value="Genomic_DNA"/>
</dbReference>
<dbReference type="PANTHER" id="PTHR13774">
    <property type="entry name" value="PHENAZINE BIOSYNTHESIS PROTEIN"/>
    <property type="match status" value="1"/>
</dbReference>
<evidence type="ECO:0000313" key="4">
    <source>
        <dbReference type="Proteomes" id="UP001595729"/>
    </source>
</evidence>